<sequence>MTTRARVPGAARLLGLALILALVASLPAWAVARLPAHLRLVQGEGQQFRLPLPVPVTVRSTRGAVVETGAGDGPLRLASAVNLSPLRLGQEQLDFRLFGWIPFRRVTVDVIPPLRLVPGGHSIGVVMRSDGVLVVGFGRLTTADGRTVQPGRDAGIQVGDVIVRVGGVPVEDQEHVSRLVQAAGEAGRPVELTVSRQGRLLGRTVVPVRDASSGRFRLGLYVQDGAAGVGTLTFYDPDTGRFGALGHVVASPETGQPIAMREGHILAASVMSVHEGRRGEPGEKVATLVGEGRWLGVIERNTPYGIFGRMQELPGNPLFPEPVPVAVATQVHEGAAEIVTVLSGQRLERFSAEILRVNRSPGAAGKNLVIRITDPRLLARTRGIVQGMSGSPILQDGRLVGAVTHVFVSDPSRGYGVLLEWMLQEAGLLDGGQQRAGSGGFAPRAAAA</sequence>
<dbReference type="Pfam" id="PF17820">
    <property type="entry name" value="PDZ_6"/>
    <property type="match status" value="1"/>
</dbReference>
<accession>A0AA35CIX8</accession>
<keyword evidence="4" id="KW-1185">Reference proteome</keyword>
<dbReference type="EMBL" id="AP025628">
    <property type="protein sequence ID" value="BDG59902.1"/>
    <property type="molecule type" value="Genomic_DNA"/>
</dbReference>
<evidence type="ECO:0000313" key="4">
    <source>
        <dbReference type="Proteomes" id="UP001163687"/>
    </source>
</evidence>
<reference evidence="3" key="1">
    <citation type="submission" date="2022-03" db="EMBL/GenBank/DDBJ databases">
        <title>Complete genome sequence of Caldinitratiruptor microaerophilus.</title>
        <authorList>
            <person name="Mukaiyama R."/>
            <person name="Nishiyama T."/>
            <person name="Ueda K."/>
        </authorList>
    </citation>
    <scope>NUCLEOTIDE SEQUENCE</scope>
    <source>
        <strain evidence="3">JCM 16183</strain>
    </source>
</reference>
<evidence type="ECO:0000259" key="2">
    <source>
        <dbReference type="PROSITE" id="PS51494"/>
    </source>
</evidence>
<dbReference type="InterPro" id="IPR036034">
    <property type="entry name" value="PDZ_sf"/>
</dbReference>
<dbReference type="InterPro" id="IPR041489">
    <property type="entry name" value="PDZ_6"/>
</dbReference>
<dbReference type="Pfam" id="PF05580">
    <property type="entry name" value="Peptidase_S55"/>
    <property type="match status" value="1"/>
</dbReference>
<dbReference type="Gene3D" id="2.30.42.10">
    <property type="match status" value="1"/>
</dbReference>
<dbReference type="PROSITE" id="PS50106">
    <property type="entry name" value="PDZ"/>
    <property type="match status" value="1"/>
</dbReference>
<dbReference type="KEGG" id="cmic:caldi_09920"/>
<proteinExistence type="predicted"/>
<dbReference type="InterPro" id="IPR014219">
    <property type="entry name" value="SpoIVB"/>
</dbReference>
<evidence type="ECO:0000259" key="1">
    <source>
        <dbReference type="PROSITE" id="PS50106"/>
    </source>
</evidence>
<feature type="domain" description="Peptidase S55" evidence="2">
    <location>
        <begin position="199"/>
        <end position="438"/>
    </location>
</feature>
<name>A0AA35CIX8_9FIRM</name>
<feature type="domain" description="PDZ" evidence="1">
    <location>
        <begin position="120"/>
        <end position="198"/>
    </location>
</feature>
<dbReference type="AlphaFoldDB" id="A0AA35CIX8"/>
<dbReference type="SUPFAM" id="SSF50156">
    <property type="entry name" value="PDZ domain-like"/>
    <property type="match status" value="1"/>
</dbReference>
<gene>
    <name evidence="3" type="ORF">caldi_09920</name>
</gene>
<dbReference type="PROSITE" id="PS51494">
    <property type="entry name" value="SPOIVB"/>
    <property type="match status" value="1"/>
</dbReference>
<evidence type="ECO:0000313" key="3">
    <source>
        <dbReference type="EMBL" id="BDG59902.1"/>
    </source>
</evidence>
<dbReference type="NCBIfam" id="TIGR02860">
    <property type="entry name" value="spore_IV_B"/>
    <property type="match status" value="1"/>
</dbReference>
<dbReference type="Proteomes" id="UP001163687">
    <property type="component" value="Chromosome"/>
</dbReference>
<protein>
    <submittedName>
        <fullName evidence="3">SpoIVB peptidase</fullName>
    </submittedName>
</protein>
<dbReference type="InterPro" id="IPR001478">
    <property type="entry name" value="PDZ"/>
</dbReference>
<dbReference type="InterPro" id="IPR008763">
    <property type="entry name" value="Peptidase_S55"/>
</dbReference>
<organism evidence="3 4">
    <name type="scientific">Caldinitratiruptor microaerophilus</name>
    <dbReference type="NCBI Taxonomy" id="671077"/>
    <lineage>
        <taxon>Bacteria</taxon>
        <taxon>Bacillati</taxon>
        <taxon>Bacillota</taxon>
        <taxon>Clostridia</taxon>
        <taxon>Eubacteriales</taxon>
        <taxon>Symbiobacteriaceae</taxon>
        <taxon>Caldinitratiruptor</taxon>
    </lineage>
</organism>